<dbReference type="InterPro" id="IPR011990">
    <property type="entry name" value="TPR-like_helical_dom_sf"/>
</dbReference>
<dbReference type="Gene3D" id="1.10.260.40">
    <property type="entry name" value="lambda repressor-like DNA-binding domains"/>
    <property type="match status" value="1"/>
</dbReference>
<dbReference type="SMART" id="SM00028">
    <property type="entry name" value="TPR"/>
    <property type="match status" value="5"/>
</dbReference>
<organism evidence="2 3">
    <name type="scientific">Clostridium zeae</name>
    <dbReference type="NCBI Taxonomy" id="2759022"/>
    <lineage>
        <taxon>Bacteria</taxon>
        <taxon>Bacillati</taxon>
        <taxon>Bacillota</taxon>
        <taxon>Clostridia</taxon>
        <taxon>Eubacteriales</taxon>
        <taxon>Clostridiaceae</taxon>
        <taxon>Clostridium</taxon>
    </lineage>
</organism>
<dbReference type="SUPFAM" id="SSF47413">
    <property type="entry name" value="lambda repressor-like DNA-binding domains"/>
    <property type="match status" value="1"/>
</dbReference>
<dbReference type="InterPro" id="IPR010982">
    <property type="entry name" value="Lambda_DNA-bd_dom_sf"/>
</dbReference>
<dbReference type="SUPFAM" id="SSF48452">
    <property type="entry name" value="TPR-like"/>
    <property type="match status" value="2"/>
</dbReference>
<dbReference type="EMBL" id="BMBA01000001">
    <property type="protein sequence ID" value="GFZ30438.1"/>
    <property type="molecule type" value="Genomic_DNA"/>
</dbReference>
<dbReference type="RefSeq" id="WP_206868411.1">
    <property type="nucleotide sequence ID" value="NZ_BMBA01000001.1"/>
</dbReference>
<accession>A0ABQ1E7E6</accession>
<evidence type="ECO:0000259" key="1">
    <source>
        <dbReference type="PROSITE" id="PS50943"/>
    </source>
</evidence>
<feature type="domain" description="HTH cro/C1-type" evidence="1">
    <location>
        <begin position="10"/>
        <end position="63"/>
    </location>
</feature>
<protein>
    <recommendedName>
        <fullName evidence="1">HTH cro/C1-type domain-containing protein</fullName>
    </recommendedName>
</protein>
<sequence>MNFYNPSEKIKFMRKNLHMSQADLEHINMTRAFISMMESGRRNVTKASSKLLYEKFSERAKTLGIELNIDEDYFSTLPQEDAKAFCEKELKKDISHEGIESLIAIAIGFNLDNILAEAYKKNGDKYYKEGNYNNAFMSFTNALGKFKELKNFKEQLFIYNCLGACKSVISEHKDAVFYFQECINYSVKQNDYFHYIKASFNLARSYSYLQRYEECLKLINENILESNLQVDEQYKINSMIVRANALYSLDKQEEALSEYYSIIDEVGDKNELVLSIVYTNLGEHYYRVEQLDKSLKYTNEAQRLKNKVNKRSLSVVLNTKGKILFKQGLLDESALVLELAVSKAKEYCNYESLLENLKDLIKVYEKMNDIDKMKELSLELINFHENKNSILI</sequence>
<dbReference type="Gene3D" id="1.25.40.10">
    <property type="entry name" value="Tetratricopeptide repeat domain"/>
    <property type="match status" value="2"/>
</dbReference>
<comment type="caution">
    <text evidence="2">The sequence shown here is derived from an EMBL/GenBank/DDBJ whole genome shotgun (WGS) entry which is preliminary data.</text>
</comment>
<dbReference type="PROSITE" id="PS50943">
    <property type="entry name" value="HTH_CROC1"/>
    <property type="match status" value="1"/>
</dbReference>
<evidence type="ECO:0000313" key="3">
    <source>
        <dbReference type="Proteomes" id="UP000663802"/>
    </source>
</evidence>
<dbReference type="InterPro" id="IPR019734">
    <property type="entry name" value="TPR_rpt"/>
</dbReference>
<evidence type="ECO:0000313" key="2">
    <source>
        <dbReference type="EMBL" id="GFZ30438.1"/>
    </source>
</evidence>
<name>A0ABQ1E7E6_9CLOT</name>
<gene>
    <name evidence="2" type="ORF">CSC2_09640</name>
</gene>
<proteinExistence type="predicted"/>
<dbReference type="InterPro" id="IPR001387">
    <property type="entry name" value="Cro/C1-type_HTH"/>
</dbReference>
<reference evidence="2 3" key="1">
    <citation type="journal article" date="2021" name="Int. J. Syst. Evol. Microbiol.">
        <title>Clostridium zeae sp. nov., isolated from corn silage.</title>
        <authorList>
            <person name="Kobayashi H."/>
            <person name="Tanizawa Y."/>
            <person name="Yagura M."/>
            <person name="Sakamoto M."/>
            <person name="Ohkuma M."/>
            <person name="Tohno M."/>
        </authorList>
    </citation>
    <scope>NUCLEOTIDE SEQUENCE [LARGE SCALE GENOMIC DNA]</scope>
    <source>
        <strain evidence="2 3">CSC2</strain>
    </source>
</reference>
<keyword evidence="3" id="KW-1185">Reference proteome</keyword>
<dbReference type="Proteomes" id="UP000663802">
    <property type="component" value="Unassembled WGS sequence"/>
</dbReference>
<dbReference type="CDD" id="cd00093">
    <property type="entry name" value="HTH_XRE"/>
    <property type="match status" value="1"/>
</dbReference>